<dbReference type="EMBL" id="SUTF01000007">
    <property type="protein sequence ID" value="MBE6510951.1"/>
    <property type="molecule type" value="Genomic_DNA"/>
</dbReference>
<organism evidence="1 2">
    <name type="scientific">Methanobrevibacter millerae</name>
    <dbReference type="NCBI Taxonomy" id="230361"/>
    <lineage>
        <taxon>Archaea</taxon>
        <taxon>Methanobacteriati</taxon>
        <taxon>Methanobacteriota</taxon>
        <taxon>Methanomada group</taxon>
        <taxon>Methanobacteria</taxon>
        <taxon>Methanobacteriales</taxon>
        <taxon>Methanobacteriaceae</taxon>
        <taxon>Methanobrevibacter</taxon>
    </lineage>
</organism>
<accession>A0A8T3VNQ4</accession>
<evidence type="ECO:0000313" key="1">
    <source>
        <dbReference type="EMBL" id="MBE6510951.1"/>
    </source>
</evidence>
<gene>
    <name evidence="1" type="ORF">E7Z74_06765</name>
</gene>
<comment type="caution">
    <text evidence="1">The sequence shown here is derived from an EMBL/GenBank/DDBJ whole genome shotgun (WGS) entry which is preliminary data.</text>
</comment>
<evidence type="ECO:0000313" key="2">
    <source>
        <dbReference type="Proteomes" id="UP000713479"/>
    </source>
</evidence>
<dbReference type="Proteomes" id="UP000713479">
    <property type="component" value="Unassembled WGS sequence"/>
</dbReference>
<sequence>MDLFENKKHDLTIGELKQMINEIPDDKEVIIEYGLVTSDENKECSIHQNLKEVIDDDKSVYLKGYADLEYWE</sequence>
<proteinExistence type="predicted"/>
<protein>
    <submittedName>
        <fullName evidence="1">Uncharacterized protein</fullName>
    </submittedName>
</protein>
<dbReference type="AlphaFoldDB" id="A0A8T3VNQ4"/>
<reference evidence="1" key="1">
    <citation type="submission" date="2019-04" db="EMBL/GenBank/DDBJ databases">
        <title>Evolution of Biomass-Degrading Anaerobic Consortia Revealed by Metagenomics.</title>
        <authorList>
            <person name="Peng X."/>
        </authorList>
    </citation>
    <scope>NUCLEOTIDE SEQUENCE</scope>
    <source>
        <strain evidence="1">SIG13</strain>
    </source>
</reference>
<name>A0A8T3VNQ4_9EURY</name>